<evidence type="ECO:0008006" key="6">
    <source>
        <dbReference type="Google" id="ProtNLM"/>
    </source>
</evidence>
<keyword evidence="2" id="KW-0812">Transmembrane</keyword>
<feature type="region of interest" description="Disordered" evidence="1">
    <location>
        <begin position="238"/>
        <end position="258"/>
    </location>
</feature>
<evidence type="ECO:0000313" key="4">
    <source>
        <dbReference type="EMBL" id="PTX53723.1"/>
    </source>
</evidence>
<name>A0A2T6BCD9_9BACL</name>
<dbReference type="AlphaFoldDB" id="A0A2T6BCD9"/>
<evidence type="ECO:0000256" key="1">
    <source>
        <dbReference type="SAM" id="MobiDB-lite"/>
    </source>
</evidence>
<feature type="region of interest" description="Disordered" evidence="1">
    <location>
        <begin position="148"/>
        <end position="196"/>
    </location>
</feature>
<keyword evidence="3" id="KW-0732">Signal</keyword>
<keyword evidence="2" id="KW-1133">Transmembrane helix</keyword>
<accession>A0A2T6BCD9</accession>
<evidence type="ECO:0000256" key="2">
    <source>
        <dbReference type="SAM" id="Phobius"/>
    </source>
</evidence>
<keyword evidence="2" id="KW-0472">Membrane</keyword>
<gene>
    <name evidence="4" type="ORF">C8P63_1269</name>
</gene>
<evidence type="ECO:0000256" key="3">
    <source>
        <dbReference type="SAM" id="SignalP"/>
    </source>
</evidence>
<keyword evidence="5" id="KW-1185">Reference proteome</keyword>
<evidence type="ECO:0000313" key="5">
    <source>
        <dbReference type="Proteomes" id="UP000244240"/>
    </source>
</evidence>
<dbReference type="EMBL" id="QBKR01000026">
    <property type="protein sequence ID" value="PTX53723.1"/>
    <property type="molecule type" value="Genomic_DNA"/>
</dbReference>
<dbReference type="RefSeq" id="WP_108025563.1">
    <property type="nucleotide sequence ID" value="NZ_QBKR01000026.1"/>
</dbReference>
<organism evidence="4 5">
    <name type="scientific">Melghirimyces profundicolus</name>
    <dbReference type="NCBI Taxonomy" id="1242148"/>
    <lineage>
        <taxon>Bacteria</taxon>
        <taxon>Bacillati</taxon>
        <taxon>Bacillota</taxon>
        <taxon>Bacilli</taxon>
        <taxon>Bacillales</taxon>
        <taxon>Thermoactinomycetaceae</taxon>
        <taxon>Melghirimyces</taxon>
    </lineage>
</organism>
<feature type="compositionally biased region" description="Basic and acidic residues" evidence="1">
    <location>
        <begin position="238"/>
        <end position="250"/>
    </location>
</feature>
<sequence length="478" mass="51187">MGNRIRRMTSAWLLIFLISLILTPFQAVAHDKEEDPDNVHYLEMTVEKPDETTVEIIGELKGGDSDAVSASGTWSFQLIKDGEPMGEAHRVPANGDADSLSAEASFNDLEPGVYKGEVHFSGTVVNLKGEETERHELTGVTDEIIIADPTAVHPGGITDGEDGEEPGPEGESPVGEDTDATGDKGDSNEESTEPLPIEVTVVPLDSEDAVQRTQVKGSLVVPEGVKVQGTWTFKATDKADGSTVDEKTESDVEGPEGTTQLDVTEAGEYVIEVSFEGSVDGGQVTGEGSFHYLLPEEPDAPYPGDEELKTGYSHKDGKHILQTTMLNAETAKGTWGIAFIHEKDIDHPDRAKGDYRPNHEGVMAEWEFDELKPGHYTGVAIFEGKADGEITALYEKFEFIVKEDGTITPGPDSGTPNHGGKLDPDEGKKAIADIIGGKMPDTAADQPTYMLYGGAATAAGLVLLGFVCRRKIFSPSGN</sequence>
<feature type="compositionally biased region" description="Acidic residues" evidence="1">
    <location>
        <begin position="159"/>
        <end position="180"/>
    </location>
</feature>
<feature type="signal peptide" evidence="3">
    <location>
        <begin position="1"/>
        <end position="29"/>
    </location>
</feature>
<feature type="transmembrane region" description="Helical" evidence="2">
    <location>
        <begin position="449"/>
        <end position="468"/>
    </location>
</feature>
<proteinExistence type="predicted"/>
<protein>
    <recommendedName>
        <fullName evidence="6">LPXTG-motif cell wall-anchored protein</fullName>
    </recommendedName>
</protein>
<comment type="caution">
    <text evidence="4">The sequence shown here is derived from an EMBL/GenBank/DDBJ whole genome shotgun (WGS) entry which is preliminary data.</text>
</comment>
<feature type="chain" id="PRO_5015611930" description="LPXTG-motif cell wall-anchored protein" evidence="3">
    <location>
        <begin position="30"/>
        <end position="478"/>
    </location>
</feature>
<reference evidence="4 5" key="1">
    <citation type="submission" date="2018-04" db="EMBL/GenBank/DDBJ databases">
        <title>Genomic Encyclopedia of Archaeal and Bacterial Type Strains, Phase II (KMG-II): from individual species to whole genera.</title>
        <authorList>
            <person name="Goeker M."/>
        </authorList>
    </citation>
    <scope>NUCLEOTIDE SEQUENCE [LARGE SCALE GENOMIC DNA]</scope>
    <source>
        <strain evidence="4 5">DSM 45787</strain>
    </source>
</reference>
<dbReference type="Proteomes" id="UP000244240">
    <property type="component" value="Unassembled WGS sequence"/>
</dbReference>
<dbReference type="OrthoDB" id="2991420at2"/>